<dbReference type="SUPFAM" id="SSF55469">
    <property type="entry name" value="FMN-dependent nitroreductase-like"/>
    <property type="match status" value="1"/>
</dbReference>
<evidence type="ECO:0000256" key="1">
    <source>
        <dbReference type="SAM" id="MobiDB-lite"/>
    </source>
</evidence>
<dbReference type="RefSeq" id="WP_073452780.1">
    <property type="nucleotide sequence ID" value="NZ_BDIO01000006.1"/>
</dbReference>
<dbReference type="InterPro" id="IPR000415">
    <property type="entry name" value="Nitroreductase-like"/>
</dbReference>
<proteinExistence type="predicted"/>
<keyword evidence="3" id="KW-1185">Reference proteome</keyword>
<dbReference type="Gene3D" id="3.40.109.10">
    <property type="entry name" value="NADH Oxidase"/>
    <property type="match status" value="1"/>
</dbReference>
<dbReference type="PANTHER" id="PTHR43745">
    <property type="entry name" value="NITROREDUCTASE MJ1384-RELATED"/>
    <property type="match status" value="1"/>
</dbReference>
<accession>A0ABY1IC32</accession>
<comment type="caution">
    <text evidence="2">The sequence shown here is derived from an EMBL/GenBank/DDBJ whole genome shotgun (WGS) entry which is preliminary data.</text>
</comment>
<sequence length="630" mass="63948">MAAAASTAMRASDVGMAAQRDLQFRIPRKPVLRRGLRLRWEDEAWVIDGARKSQVLGGAFAREHLGAYIEACDGTRALGEIGEITGIGPEAAFAAASLLWTGGIIEEGDTEPLTSWTARAPGATDEGGSGPAPALVCLLSRLGDSTGVNDSWQDAARRLVAARVRIVGAGGGTACADALAGALAPTLSAATGPGPRAGDTLVVAVETRGAREAVARAAEQCWDAGIPLLRVRAENGAVTVGPYIDPAFSPCLECATAGEEGIGPVPGPARMDLAIGLAARAVAAVIARATVTHLPGDSQRTDLVTLASTHIPVVTRPGCPVCSVSGGGAEGRGAAPVAASAPVGARYEQSVAIPPAAFVDAKGHQQHYKPSNLRLQRAFRDWPVCPRSPLPAADLSGLQRPWPSGADGRTGPGRDGEEGPSARSAGTTRLATILALAAGVREPLSRDAAADGGRATTGGGDGGADGGADLGAKLRRWTAAGGNIGSVTAYVLIPEAAGDRAGEVDGTGLAPGTYVYVERDHELALIGPAAPAGDPTRIVLTGNIDKVSQKYYAFALRLAVQDCGCAFEVIRLVARALGLPIRARSRWDERAIAALIGTDPAREPVCAVVDLPDGVGGTGEATGTGGSDAL</sequence>
<dbReference type="Proteomes" id="UP000184390">
    <property type="component" value="Unassembled WGS sequence"/>
</dbReference>
<protein>
    <submittedName>
        <fullName evidence="2">Nitroreductase family protein</fullName>
    </submittedName>
</protein>
<dbReference type="EMBL" id="FQYL01000006">
    <property type="protein sequence ID" value="SHI87084.1"/>
    <property type="molecule type" value="Genomic_DNA"/>
</dbReference>
<feature type="region of interest" description="Disordered" evidence="1">
    <location>
        <begin position="445"/>
        <end position="465"/>
    </location>
</feature>
<reference evidence="2 3" key="1">
    <citation type="submission" date="2016-11" db="EMBL/GenBank/DDBJ databases">
        <authorList>
            <person name="Varghese N."/>
            <person name="Submissions S."/>
        </authorList>
    </citation>
    <scope>NUCLEOTIDE SEQUENCE [LARGE SCALE GENOMIC DNA]</scope>
    <source>
        <strain evidence="2 3">PA</strain>
    </source>
</reference>
<name>A0ABY1IC32_9ACTO</name>
<dbReference type="PANTHER" id="PTHR43745:SF2">
    <property type="entry name" value="NITROREDUCTASE MJ1384-RELATED"/>
    <property type="match status" value="1"/>
</dbReference>
<feature type="compositionally biased region" description="Gly residues" evidence="1">
    <location>
        <begin position="455"/>
        <end position="465"/>
    </location>
</feature>
<organism evidence="2 3">
    <name type="scientific">Actinomyces denticolens</name>
    <dbReference type="NCBI Taxonomy" id="52767"/>
    <lineage>
        <taxon>Bacteria</taxon>
        <taxon>Bacillati</taxon>
        <taxon>Actinomycetota</taxon>
        <taxon>Actinomycetes</taxon>
        <taxon>Actinomycetales</taxon>
        <taxon>Actinomycetaceae</taxon>
        <taxon>Actinomyces</taxon>
    </lineage>
</organism>
<evidence type="ECO:0000313" key="2">
    <source>
        <dbReference type="EMBL" id="SHI87084.1"/>
    </source>
</evidence>
<dbReference type="Gene3D" id="3.40.50.720">
    <property type="entry name" value="NAD(P)-binding Rossmann-like Domain"/>
    <property type="match status" value="1"/>
</dbReference>
<dbReference type="InterPro" id="IPR052544">
    <property type="entry name" value="Bacteriocin_Proc_Enz"/>
</dbReference>
<feature type="region of interest" description="Disordered" evidence="1">
    <location>
        <begin position="390"/>
        <end position="426"/>
    </location>
</feature>
<evidence type="ECO:0000313" key="3">
    <source>
        <dbReference type="Proteomes" id="UP000184390"/>
    </source>
</evidence>
<gene>
    <name evidence="2" type="ORF">SAMN05216246_10674</name>
</gene>